<feature type="binding site" evidence="10">
    <location>
        <position position="165"/>
    </location>
    <ligand>
        <name>FAD</name>
        <dbReference type="ChEBI" id="CHEBI:57692"/>
    </ligand>
</feature>
<dbReference type="PANTHER" id="PTHR13914">
    <property type="entry name" value="PROLINE OXIDASE"/>
    <property type="match status" value="1"/>
</dbReference>
<evidence type="ECO:0000256" key="7">
    <source>
        <dbReference type="ARBA" id="ARBA00023062"/>
    </source>
</evidence>
<feature type="domain" description="Proline dehydrogenase" evidence="11">
    <location>
        <begin position="43"/>
        <end position="301"/>
    </location>
</feature>
<evidence type="ECO:0000256" key="3">
    <source>
        <dbReference type="ARBA" id="ARBA00022630"/>
    </source>
</evidence>
<comment type="caution">
    <text evidence="12">The sequence shown here is derived from an EMBL/GenBank/DDBJ whole genome shotgun (WGS) entry which is preliminary data.</text>
</comment>
<organism evidence="12 13">
    <name type="scientific">Tamaricihabitans halophyticus</name>
    <dbReference type="NCBI Taxonomy" id="1262583"/>
    <lineage>
        <taxon>Bacteria</taxon>
        <taxon>Bacillati</taxon>
        <taxon>Actinomycetota</taxon>
        <taxon>Actinomycetes</taxon>
        <taxon>Pseudonocardiales</taxon>
        <taxon>Pseudonocardiaceae</taxon>
        <taxon>Tamaricihabitans</taxon>
    </lineage>
</organism>
<reference evidence="12 13" key="1">
    <citation type="submission" date="2019-03" db="EMBL/GenBank/DDBJ databases">
        <title>Genomic Encyclopedia of Type Strains, Phase IV (KMG-IV): sequencing the most valuable type-strain genomes for metagenomic binning, comparative biology and taxonomic classification.</title>
        <authorList>
            <person name="Goeker M."/>
        </authorList>
    </citation>
    <scope>NUCLEOTIDE SEQUENCE [LARGE SCALE GENOMIC DNA]</scope>
    <source>
        <strain evidence="12 13">DSM 45765</strain>
    </source>
</reference>
<evidence type="ECO:0000313" key="13">
    <source>
        <dbReference type="Proteomes" id="UP000294911"/>
    </source>
</evidence>
<evidence type="ECO:0000259" key="11">
    <source>
        <dbReference type="Pfam" id="PF01619"/>
    </source>
</evidence>
<keyword evidence="5 10" id="KW-0274">FAD</keyword>
<keyword evidence="4 10" id="KW-0547">Nucleotide-binding</keyword>
<evidence type="ECO:0000256" key="6">
    <source>
        <dbReference type="ARBA" id="ARBA00023002"/>
    </source>
</evidence>
<dbReference type="UniPathway" id="UPA00261">
    <property type="reaction ID" value="UER00373"/>
</dbReference>
<evidence type="ECO:0000256" key="2">
    <source>
        <dbReference type="ARBA" id="ARBA00012695"/>
    </source>
</evidence>
<sequence length="309" mass="33127">MLLSSSLLVAARSPRIRQLVTTFPATRKLVDRFVAGEATADALTTTRSLVDDGLTVTLDHLGEDTTDVAAAAATRDAYRTLLATLADAGLAARAEVSLKLSALGQALPVDGQRIALEHAVAICQAAAAVGTTVTVDMEDHTTVDATLATVSQLRAEFPWVGAVLQSCLKRTLGDCADLAGAGSRVRLVKGAYAEPASVAYQDKHAVDQAYVHCMHTLFAGSGYPMIATHDPRMLAIAGTLASTYDRPSDSFEYQMLYGIRVAEQRALADAGNRIRVYVPYGADWYGYFMRRLAERPANLGFFLRSLVSR</sequence>
<dbReference type="EC" id="1.5.5.2" evidence="2"/>
<dbReference type="GO" id="GO:0000166">
    <property type="term" value="F:nucleotide binding"/>
    <property type="evidence" value="ECO:0007669"/>
    <property type="project" value="UniProtKB-KW"/>
</dbReference>
<protein>
    <recommendedName>
        <fullName evidence="2">proline dehydrogenase</fullName>
        <ecNumber evidence="2">1.5.5.2</ecNumber>
    </recommendedName>
</protein>
<keyword evidence="6" id="KW-0560">Oxidoreductase</keyword>
<dbReference type="RefSeq" id="WP_132878747.1">
    <property type="nucleotide sequence ID" value="NZ_SLXQ01000010.1"/>
</dbReference>
<keyword evidence="3" id="KW-0285">Flavoprotein</keyword>
<proteinExistence type="predicted"/>
<keyword evidence="7" id="KW-0642">Proline metabolism</keyword>
<feature type="binding site" evidence="10">
    <location>
        <begin position="228"/>
        <end position="229"/>
    </location>
    <ligand>
        <name>FAD</name>
        <dbReference type="ChEBI" id="CHEBI:57692"/>
    </ligand>
</feature>
<feature type="binding site" evidence="10">
    <location>
        <begin position="189"/>
        <end position="191"/>
    </location>
    <ligand>
        <name>FAD</name>
        <dbReference type="ChEBI" id="CHEBI:57692"/>
    </ligand>
</feature>
<evidence type="ECO:0000256" key="5">
    <source>
        <dbReference type="ARBA" id="ARBA00022827"/>
    </source>
</evidence>
<dbReference type="InterPro" id="IPR015659">
    <property type="entry name" value="Proline_oxidase"/>
</dbReference>
<feature type="binding site" evidence="9">
    <location>
        <position position="291"/>
    </location>
    <ligand>
        <name>substrate</name>
    </ligand>
</feature>
<evidence type="ECO:0000256" key="4">
    <source>
        <dbReference type="ARBA" id="ARBA00022741"/>
    </source>
</evidence>
<dbReference type="GO" id="GO:0004657">
    <property type="term" value="F:proline dehydrogenase activity"/>
    <property type="evidence" value="ECO:0007669"/>
    <property type="project" value="UniProtKB-EC"/>
</dbReference>
<dbReference type="SUPFAM" id="SSF51730">
    <property type="entry name" value="FAD-linked oxidoreductase"/>
    <property type="match status" value="1"/>
</dbReference>
<evidence type="ECO:0000313" key="12">
    <source>
        <dbReference type="EMBL" id="TCP48461.1"/>
    </source>
</evidence>
<keyword evidence="13" id="KW-1185">Reference proteome</keyword>
<dbReference type="OrthoDB" id="9773461at2"/>
<evidence type="ECO:0000256" key="10">
    <source>
        <dbReference type="PIRSR" id="PIRSR000196-2"/>
    </source>
</evidence>
<dbReference type="PIRSF" id="PIRSF000196">
    <property type="entry name" value="Pro_dehydrog"/>
    <property type="match status" value="1"/>
</dbReference>
<dbReference type="Gene3D" id="3.20.20.220">
    <property type="match status" value="1"/>
</dbReference>
<comment type="pathway">
    <text evidence="1">Amino-acid degradation; L-proline degradation into L-glutamate; L-glutamate from L-proline: step 1/2.</text>
</comment>
<evidence type="ECO:0000256" key="9">
    <source>
        <dbReference type="PIRSR" id="PIRSR000196-1"/>
    </source>
</evidence>
<dbReference type="PANTHER" id="PTHR13914:SF0">
    <property type="entry name" value="PROLINE DEHYDROGENASE 1, MITOCHONDRIAL"/>
    <property type="match status" value="1"/>
</dbReference>
<dbReference type="AlphaFoldDB" id="A0A4R2QN20"/>
<feature type="binding site" evidence="9">
    <location>
        <position position="99"/>
    </location>
    <ligand>
        <name>substrate</name>
    </ligand>
</feature>
<dbReference type="Pfam" id="PF01619">
    <property type="entry name" value="Pro_dh"/>
    <property type="match status" value="1"/>
</dbReference>
<name>A0A4R2QN20_9PSEU</name>
<feature type="binding site" evidence="10">
    <location>
        <position position="137"/>
    </location>
    <ligand>
        <name>FAD</name>
        <dbReference type="ChEBI" id="CHEBI:57692"/>
    </ligand>
</feature>
<dbReference type="EMBL" id="SLXQ01000010">
    <property type="protein sequence ID" value="TCP48461.1"/>
    <property type="molecule type" value="Genomic_DNA"/>
</dbReference>
<feature type="binding site" evidence="10">
    <location>
        <position position="203"/>
    </location>
    <ligand>
        <name>FAD</name>
        <dbReference type="ChEBI" id="CHEBI:57692"/>
    </ligand>
</feature>
<dbReference type="Proteomes" id="UP000294911">
    <property type="component" value="Unassembled WGS sequence"/>
</dbReference>
<evidence type="ECO:0000256" key="1">
    <source>
        <dbReference type="ARBA" id="ARBA00004739"/>
    </source>
</evidence>
<comment type="catalytic activity">
    <reaction evidence="8">
        <text>L-proline + a quinone = (S)-1-pyrroline-5-carboxylate + a quinol + H(+)</text>
        <dbReference type="Rhea" id="RHEA:23784"/>
        <dbReference type="ChEBI" id="CHEBI:15378"/>
        <dbReference type="ChEBI" id="CHEBI:17388"/>
        <dbReference type="ChEBI" id="CHEBI:24646"/>
        <dbReference type="ChEBI" id="CHEBI:60039"/>
        <dbReference type="ChEBI" id="CHEBI:132124"/>
        <dbReference type="EC" id="1.5.5.2"/>
    </reaction>
</comment>
<dbReference type="InterPro" id="IPR008219">
    <property type="entry name" value="PRODH_bac_arc"/>
</dbReference>
<accession>A0A4R2QN20</accession>
<dbReference type="InterPro" id="IPR002872">
    <property type="entry name" value="Proline_DH_dom"/>
</dbReference>
<gene>
    <name evidence="12" type="ORF">EV191_11018</name>
</gene>
<dbReference type="GO" id="GO:0010133">
    <property type="term" value="P:L-proline catabolic process to L-glutamate"/>
    <property type="evidence" value="ECO:0007669"/>
    <property type="project" value="UniProtKB-UniPathway"/>
</dbReference>
<feature type="binding site" evidence="9">
    <location>
        <position position="290"/>
    </location>
    <ligand>
        <name>substrate</name>
    </ligand>
</feature>
<comment type="cofactor">
    <cofactor evidence="10">
        <name>FAD</name>
        <dbReference type="ChEBI" id="CHEBI:57692"/>
    </cofactor>
    <text evidence="10">Binds 1 FAD per subunit.</text>
</comment>
<dbReference type="InterPro" id="IPR029041">
    <property type="entry name" value="FAD-linked_oxidoreductase-like"/>
</dbReference>
<evidence type="ECO:0000256" key="8">
    <source>
        <dbReference type="ARBA" id="ARBA00048779"/>
    </source>
</evidence>